<dbReference type="AlphaFoldDB" id="A0A0F9K8S2"/>
<accession>A0A0F9K8S2</accession>
<sequence length="122" mass="13811">MAKYNYGTLEEALKKWDNKKTVWSVEMGGLGPGYEQCIQVMIFEMCKETIGKALTPKEFEKAVEPVITKLDKRFGGFSGAQVGAAKQVAFKFLTKGYDECLNDKAITDRKIQVESNWVYEKP</sequence>
<evidence type="ECO:0000313" key="1">
    <source>
        <dbReference type="EMBL" id="KKM07558.1"/>
    </source>
</evidence>
<protein>
    <submittedName>
        <fullName evidence="1">Uncharacterized protein</fullName>
    </submittedName>
</protein>
<organism evidence="1">
    <name type="scientific">marine sediment metagenome</name>
    <dbReference type="NCBI Taxonomy" id="412755"/>
    <lineage>
        <taxon>unclassified sequences</taxon>
        <taxon>metagenomes</taxon>
        <taxon>ecological metagenomes</taxon>
    </lineage>
</organism>
<dbReference type="EMBL" id="LAZR01015743">
    <property type="protein sequence ID" value="KKM07558.1"/>
    <property type="molecule type" value="Genomic_DNA"/>
</dbReference>
<comment type="caution">
    <text evidence="1">The sequence shown here is derived from an EMBL/GenBank/DDBJ whole genome shotgun (WGS) entry which is preliminary data.</text>
</comment>
<reference evidence="1" key="1">
    <citation type="journal article" date="2015" name="Nature">
        <title>Complex archaea that bridge the gap between prokaryotes and eukaryotes.</title>
        <authorList>
            <person name="Spang A."/>
            <person name="Saw J.H."/>
            <person name="Jorgensen S.L."/>
            <person name="Zaremba-Niedzwiedzka K."/>
            <person name="Martijn J."/>
            <person name="Lind A.E."/>
            <person name="van Eijk R."/>
            <person name="Schleper C."/>
            <person name="Guy L."/>
            <person name="Ettema T.J."/>
        </authorList>
    </citation>
    <scope>NUCLEOTIDE SEQUENCE</scope>
</reference>
<name>A0A0F9K8S2_9ZZZZ</name>
<proteinExistence type="predicted"/>
<gene>
    <name evidence="1" type="ORF">LCGC14_1732710</name>
</gene>